<dbReference type="Pfam" id="PF01022">
    <property type="entry name" value="HTH_5"/>
    <property type="match status" value="1"/>
</dbReference>
<feature type="domain" description="HTH arsR-type" evidence="4">
    <location>
        <begin position="1"/>
        <end position="94"/>
    </location>
</feature>
<dbReference type="EMBL" id="ATHI01000001">
    <property type="protein sequence ID" value="EPR36155.1"/>
    <property type="molecule type" value="Genomic_DNA"/>
</dbReference>
<dbReference type="PROSITE" id="PS50987">
    <property type="entry name" value="HTH_ARSR_2"/>
    <property type="match status" value="1"/>
</dbReference>
<dbReference type="PATRIC" id="fig|1121439.3.peg.66"/>
<dbReference type="GO" id="GO:0003677">
    <property type="term" value="F:DNA binding"/>
    <property type="evidence" value="ECO:0007669"/>
    <property type="project" value="UniProtKB-KW"/>
</dbReference>
<gene>
    <name evidence="5" type="ORF">dsat_1683</name>
</gene>
<name>S7THQ5_9BACT</name>
<dbReference type="InterPro" id="IPR036388">
    <property type="entry name" value="WH-like_DNA-bd_sf"/>
</dbReference>
<dbReference type="AlphaFoldDB" id="S7THQ5"/>
<evidence type="ECO:0000313" key="6">
    <source>
        <dbReference type="Proteomes" id="UP000014975"/>
    </source>
</evidence>
<dbReference type="InterPro" id="IPR001845">
    <property type="entry name" value="HTH_ArsR_DNA-bd_dom"/>
</dbReference>
<evidence type="ECO:0000256" key="1">
    <source>
        <dbReference type="ARBA" id="ARBA00023015"/>
    </source>
</evidence>
<dbReference type="SMART" id="SM00418">
    <property type="entry name" value="HTH_ARSR"/>
    <property type="match status" value="1"/>
</dbReference>
<reference evidence="5 6" key="1">
    <citation type="journal article" date="2013" name="Genome Announc.">
        <title>Draft genome sequences for three mercury-methylating, sulfate-reducing bacteria.</title>
        <authorList>
            <person name="Brown S.D."/>
            <person name="Hurt R.A.Jr."/>
            <person name="Gilmour C.C."/>
            <person name="Elias D.A."/>
        </authorList>
    </citation>
    <scope>NUCLEOTIDE SEQUENCE [LARGE SCALE GENOMIC DNA]</scope>
    <source>
        <strain evidence="5 6">DSM 16529</strain>
    </source>
</reference>
<dbReference type="Proteomes" id="UP000014975">
    <property type="component" value="Unassembled WGS sequence"/>
</dbReference>
<evidence type="ECO:0000256" key="2">
    <source>
        <dbReference type="ARBA" id="ARBA00023125"/>
    </source>
</evidence>
<dbReference type="PANTHER" id="PTHR33154">
    <property type="entry name" value="TRANSCRIPTIONAL REGULATOR, ARSR FAMILY"/>
    <property type="match status" value="1"/>
</dbReference>
<keyword evidence="3" id="KW-0804">Transcription</keyword>
<proteinExistence type="predicted"/>
<keyword evidence="6" id="KW-1185">Reference proteome</keyword>
<dbReference type="SUPFAM" id="SSF46785">
    <property type="entry name" value="Winged helix' DNA-binding domain"/>
    <property type="match status" value="1"/>
</dbReference>
<evidence type="ECO:0000313" key="5">
    <source>
        <dbReference type="EMBL" id="EPR36155.1"/>
    </source>
</evidence>
<dbReference type="OrthoDB" id="9800049at2"/>
<dbReference type="Gene3D" id="1.10.10.10">
    <property type="entry name" value="Winged helix-like DNA-binding domain superfamily/Winged helix DNA-binding domain"/>
    <property type="match status" value="1"/>
</dbReference>
<dbReference type="InterPro" id="IPR036390">
    <property type="entry name" value="WH_DNA-bd_sf"/>
</dbReference>
<protein>
    <submittedName>
        <fullName evidence="5">Putative transcriptional regulator, ArsR family</fullName>
    </submittedName>
</protein>
<keyword evidence="1" id="KW-0805">Transcription regulation</keyword>
<sequence>MNSINARRAQVFKALGNPVRMALVQELLAGERCVCDLAQALGGNMPAVSKHLATLREAGIVSCRREGTTIHYSLAMACVAGFLNCVDGHLRREAARLTSDLAGDMAARAPASALDGAGAEPGVSSAHGQQPIRPACACENTTQAATGTL</sequence>
<dbReference type="NCBIfam" id="NF033788">
    <property type="entry name" value="HTH_metalloreg"/>
    <property type="match status" value="1"/>
</dbReference>
<dbReference type="InterPro" id="IPR011991">
    <property type="entry name" value="ArsR-like_HTH"/>
</dbReference>
<dbReference type="eggNOG" id="COG0640">
    <property type="taxonomic scope" value="Bacteria"/>
</dbReference>
<evidence type="ECO:0000259" key="4">
    <source>
        <dbReference type="PROSITE" id="PS50987"/>
    </source>
</evidence>
<keyword evidence="2" id="KW-0238">DNA-binding</keyword>
<dbReference type="RefSeq" id="WP_020885569.1">
    <property type="nucleotide sequence ID" value="NZ_ATHI01000001.1"/>
</dbReference>
<dbReference type="STRING" id="1121439.dsat_1683"/>
<evidence type="ECO:0000256" key="3">
    <source>
        <dbReference type="ARBA" id="ARBA00023163"/>
    </source>
</evidence>
<dbReference type="GO" id="GO:0003700">
    <property type="term" value="F:DNA-binding transcription factor activity"/>
    <property type="evidence" value="ECO:0007669"/>
    <property type="project" value="InterPro"/>
</dbReference>
<comment type="caution">
    <text evidence="5">The sequence shown here is derived from an EMBL/GenBank/DDBJ whole genome shotgun (WGS) entry which is preliminary data.</text>
</comment>
<dbReference type="CDD" id="cd00090">
    <property type="entry name" value="HTH_ARSR"/>
    <property type="match status" value="1"/>
</dbReference>
<dbReference type="InterPro" id="IPR051081">
    <property type="entry name" value="HTH_MetalResp_TranReg"/>
</dbReference>
<organism evidence="5 6">
    <name type="scientific">Alkalidesulfovibrio alkalitolerans DSM 16529</name>
    <dbReference type="NCBI Taxonomy" id="1121439"/>
    <lineage>
        <taxon>Bacteria</taxon>
        <taxon>Pseudomonadati</taxon>
        <taxon>Thermodesulfobacteriota</taxon>
        <taxon>Desulfovibrionia</taxon>
        <taxon>Desulfovibrionales</taxon>
        <taxon>Desulfovibrionaceae</taxon>
        <taxon>Alkalidesulfovibrio</taxon>
    </lineage>
</organism>
<dbReference type="PRINTS" id="PR00778">
    <property type="entry name" value="HTHARSR"/>
</dbReference>
<accession>S7THQ5</accession>
<dbReference type="PANTHER" id="PTHR33154:SF18">
    <property type="entry name" value="ARSENICAL RESISTANCE OPERON REPRESSOR"/>
    <property type="match status" value="1"/>
</dbReference>